<protein>
    <recommendedName>
        <fullName evidence="9">C2H2-type domain-containing protein</fullName>
    </recommendedName>
</protein>
<feature type="region of interest" description="Disordered" evidence="8">
    <location>
        <begin position="384"/>
        <end position="405"/>
    </location>
</feature>
<dbReference type="GO" id="GO:0008270">
    <property type="term" value="F:zinc ion binding"/>
    <property type="evidence" value="ECO:0007669"/>
    <property type="project" value="UniProtKB-KW"/>
</dbReference>
<evidence type="ECO:0000259" key="9">
    <source>
        <dbReference type="PROSITE" id="PS50157"/>
    </source>
</evidence>
<evidence type="ECO:0000256" key="1">
    <source>
        <dbReference type="ARBA" id="ARBA00004123"/>
    </source>
</evidence>
<keyword evidence="6" id="KW-0539">Nucleus</keyword>
<evidence type="ECO:0000313" key="11">
    <source>
        <dbReference type="Proteomes" id="UP001147752"/>
    </source>
</evidence>
<name>A0A9W9VIP8_9EURO</name>
<keyword evidence="11" id="KW-1185">Reference proteome</keyword>
<feature type="domain" description="C2H2-type" evidence="9">
    <location>
        <begin position="23"/>
        <end position="50"/>
    </location>
</feature>
<evidence type="ECO:0000256" key="7">
    <source>
        <dbReference type="PROSITE-ProRule" id="PRU00042"/>
    </source>
</evidence>
<dbReference type="InterPro" id="IPR036236">
    <property type="entry name" value="Znf_C2H2_sf"/>
</dbReference>
<evidence type="ECO:0000256" key="5">
    <source>
        <dbReference type="ARBA" id="ARBA00022833"/>
    </source>
</evidence>
<keyword evidence="2" id="KW-0479">Metal-binding</keyword>
<dbReference type="SUPFAM" id="SSF57667">
    <property type="entry name" value="beta-beta-alpha zinc fingers"/>
    <property type="match status" value="1"/>
</dbReference>
<comment type="caution">
    <text evidence="10">The sequence shown here is derived from an EMBL/GenBank/DDBJ whole genome shotgun (WGS) entry which is preliminary data.</text>
</comment>
<gene>
    <name evidence="10" type="ORF">N7517_000165</name>
</gene>
<dbReference type="GO" id="GO:0000981">
    <property type="term" value="F:DNA-binding transcription factor activity, RNA polymerase II-specific"/>
    <property type="evidence" value="ECO:0007669"/>
    <property type="project" value="InterPro"/>
</dbReference>
<sequence>MIPSPREERAFEPDLAPRKPKRFLCELCDRRFARLEHLQRHKRIHTQEKPFNCSKCQQRFSRSDLLVRHERLSHAVTINDHTHDGTQRAKRPCTPKNIDQQESVDAENAGPVDDVSGGMTLNEFELSALDTTPQELLGPSFEISPVAIPRDVVTIMDVSCPKVNDHDNQRQPSLPGQGYMRPDQAVFNNSMQDLAALMDTNSPLPEDFLSFISLSDLTTFIPPQQSQGQETIPVLLNPESVPRQDPVESFSRLGSRIPSLEPQQDVRPSTEPARSSRLFGSISSETRQHFISKLGVFGMVIPGHFQMPSKLALSRYFTAYLNAFHEHLPFLNIPTLVSETCCIELVLAIASVGAQACLESETAVQLFETSHAIAKERLQRLDDSTTQPRTCVHRRGSTCAPSPEQYEARVPVPEAPLDDNQKAPEHRIQTAQALLLLMAEATWSNNRRISRQALVIQSMLAGLAREDGLKTTLPPPDIRWEQWAKYESMKRTKWIVFCFFNLHTIVYDIPSLILSADMDAMHLPCNAETFRAISKTTWLESKKKETNVSFKRALRGLFKDESRRQELTPNSSLGNYVLIHALIQHIYLIRQVSHHRDDTGSGIPEEDLASIELALKNWKLAWKKTPESSLDPANLAGPVSFNSTALLRLAYIRLNADIGPNRALHTHDPAKIANAFLQSKTIIRTPGLLRAILHAAHALSIPIRIGVHIVAQTQTVRWSIQHSLATLECAFLLSKWLMALSSAFADESITAGEYSMLGLVKTILDETDHPLPSTIALESPRGTRTLAVNLLRVWANSFHGPTHVWAIVDVIAKSLEMCANMIDCG</sequence>
<dbReference type="SMART" id="SM00355">
    <property type="entry name" value="ZnF_C2H2"/>
    <property type="match status" value="2"/>
</dbReference>
<dbReference type="PANTHER" id="PTHR40626:SF10">
    <property type="entry name" value="C2H2-TYPE DOMAIN-CONTAINING PROTEIN"/>
    <property type="match status" value="1"/>
</dbReference>
<dbReference type="InterPro" id="IPR051059">
    <property type="entry name" value="VerF-like"/>
</dbReference>
<dbReference type="PROSITE" id="PS50157">
    <property type="entry name" value="ZINC_FINGER_C2H2_2"/>
    <property type="match status" value="2"/>
</dbReference>
<dbReference type="InterPro" id="IPR013087">
    <property type="entry name" value="Znf_C2H2_type"/>
</dbReference>
<reference evidence="10" key="2">
    <citation type="journal article" date="2023" name="IMA Fungus">
        <title>Comparative genomic study of the Penicillium genus elucidates a diverse pangenome and 15 lateral gene transfer events.</title>
        <authorList>
            <person name="Petersen C."/>
            <person name="Sorensen T."/>
            <person name="Nielsen M.R."/>
            <person name="Sondergaard T.E."/>
            <person name="Sorensen J.L."/>
            <person name="Fitzpatrick D.A."/>
            <person name="Frisvad J.C."/>
            <person name="Nielsen K.L."/>
        </authorList>
    </citation>
    <scope>NUCLEOTIDE SEQUENCE</scope>
    <source>
        <strain evidence="10">IBT 3081</strain>
    </source>
</reference>
<dbReference type="CDD" id="cd12148">
    <property type="entry name" value="fungal_TF_MHR"/>
    <property type="match status" value="1"/>
</dbReference>
<evidence type="ECO:0000256" key="6">
    <source>
        <dbReference type="ARBA" id="ARBA00023242"/>
    </source>
</evidence>
<comment type="subcellular location">
    <subcellularLocation>
        <location evidence="1">Nucleus</location>
    </subcellularLocation>
</comment>
<feature type="region of interest" description="Disordered" evidence="8">
    <location>
        <begin position="238"/>
        <end position="276"/>
    </location>
</feature>
<dbReference type="Proteomes" id="UP001147752">
    <property type="component" value="Unassembled WGS sequence"/>
</dbReference>
<dbReference type="Pfam" id="PF04082">
    <property type="entry name" value="Fungal_trans"/>
    <property type="match status" value="1"/>
</dbReference>
<dbReference type="GO" id="GO:0000785">
    <property type="term" value="C:chromatin"/>
    <property type="evidence" value="ECO:0007669"/>
    <property type="project" value="TreeGrafter"/>
</dbReference>
<keyword evidence="5" id="KW-0862">Zinc</keyword>
<dbReference type="GO" id="GO:0000978">
    <property type="term" value="F:RNA polymerase II cis-regulatory region sequence-specific DNA binding"/>
    <property type="evidence" value="ECO:0007669"/>
    <property type="project" value="InterPro"/>
</dbReference>
<organism evidence="10 11">
    <name type="scientific">Penicillium concentricum</name>
    <dbReference type="NCBI Taxonomy" id="293559"/>
    <lineage>
        <taxon>Eukaryota</taxon>
        <taxon>Fungi</taxon>
        <taxon>Dikarya</taxon>
        <taxon>Ascomycota</taxon>
        <taxon>Pezizomycotina</taxon>
        <taxon>Eurotiomycetes</taxon>
        <taxon>Eurotiomycetidae</taxon>
        <taxon>Eurotiales</taxon>
        <taxon>Aspergillaceae</taxon>
        <taxon>Penicillium</taxon>
    </lineage>
</organism>
<accession>A0A9W9VIP8</accession>
<reference evidence="10" key="1">
    <citation type="submission" date="2022-12" db="EMBL/GenBank/DDBJ databases">
        <authorList>
            <person name="Petersen C."/>
        </authorList>
    </citation>
    <scope>NUCLEOTIDE SEQUENCE</scope>
    <source>
        <strain evidence="10">IBT 3081</strain>
    </source>
</reference>
<keyword evidence="4 7" id="KW-0863">Zinc-finger</keyword>
<dbReference type="AlphaFoldDB" id="A0A9W9VIP8"/>
<feature type="domain" description="C2H2-type" evidence="9">
    <location>
        <begin position="51"/>
        <end position="75"/>
    </location>
</feature>
<dbReference type="GeneID" id="81457078"/>
<dbReference type="GO" id="GO:0005634">
    <property type="term" value="C:nucleus"/>
    <property type="evidence" value="ECO:0007669"/>
    <property type="project" value="UniProtKB-SubCell"/>
</dbReference>
<dbReference type="OrthoDB" id="654211at2759"/>
<dbReference type="Pfam" id="PF00096">
    <property type="entry name" value="zf-C2H2"/>
    <property type="match status" value="2"/>
</dbReference>
<dbReference type="FunFam" id="3.30.160.60:FF:000100">
    <property type="entry name" value="Zinc finger 45-like"/>
    <property type="match status" value="2"/>
</dbReference>
<evidence type="ECO:0000256" key="4">
    <source>
        <dbReference type="ARBA" id="ARBA00022771"/>
    </source>
</evidence>
<evidence type="ECO:0000256" key="8">
    <source>
        <dbReference type="SAM" id="MobiDB-lite"/>
    </source>
</evidence>
<proteinExistence type="predicted"/>
<dbReference type="RefSeq" id="XP_056582030.1">
    <property type="nucleotide sequence ID" value="XM_056717895.1"/>
</dbReference>
<evidence type="ECO:0000256" key="2">
    <source>
        <dbReference type="ARBA" id="ARBA00022723"/>
    </source>
</evidence>
<dbReference type="PANTHER" id="PTHR40626">
    <property type="entry name" value="MIP31509P"/>
    <property type="match status" value="1"/>
</dbReference>
<keyword evidence="3" id="KW-0677">Repeat</keyword>
<evidence type="ECO:0000256" key="3">
    <source>
        <dbReference type="ARBA" id="ARBA00022737"/>
    </source>
</evidence>
<dbReference type="InterPro" id="IPR007219">
    <property type="entry name" value="XnlR_reg_dom"/>
</dbReference>
<evidence type="ECO:0000313" key="10">
    <source>
        <dbReference type="EMBL" id="KAJ5382254.1"/>
    </source>
</evidence>
<dbReference type="PROSITE" id="PS00028">
    <property type="entry name" value="ZINC_FINGER_C2H2_1"/>
    <property type="match status" value="2"/>
</dbReference>
<dbReference type="Gene3D" id="3.30.160.60">
    <property type="entry name" value="Classic Zinc Finger"/>
    <property type="match status" value="2"/>
</dbReference>
<dbReference type="EMBL" id="JAPZBT010000001">
    <property type="protein sequence ID" value="KAJ5382254.1"/>
    <property type="molecule type" value="Genomic_DNA"/>
</dbReference>
<dbReference type="GO" id="GO:0006351">
    <property type="term" value="P:DNA-templated transcription"/>
    <property type="evidence" value="ECO:0007669"/>
    <property type="project" value="InterPro"/>
</dbReference>